<evidence type="ECO:0000313" key="2">
    <source>
        <dbReference type="Proteomes" id="UP000030645"/>
    </source>
</evidence>
<evidence type="ECO:0008006" key="3">
    <source>
        <dbReference type="Google" id="ProtNLM"/>
    </source>
</evidence>
<accession>W9RFR6</accession>
<gene>
    <name evidence="1" type="ORF">L484_022953</name>
</gene>
<dbReference type="EMBL" id="KE344145">
    <property type="protein sequence ID" value="EXB53984.1"/>
    <property type="molecule type" value="Genomic_DNA"/>
</dbReference>
<reference evidence="2" key="1">
    <citation type="submission" date="2013-01" db="EMBL/GenBank/DDBJ databases">
        <title>Draft Genome Sequence of a Mulberry Tree, Morus notabilis C.K. Schneid.</title>
        <authorList>
            <person name="He N."/>
            <person name="Zhao S."/>
        </authorList>
    </citation>
    <scope>NUCLEOTIDE SEQUENCE</scope>
</reference>
<protein>
    <recommendedName>
        <fullName evidence="3">F-box associated domain-containing protein</fullName>
    </recommendedName>
</protein>
<sequence length="167" mass="18873">MVTISDKNEGGSDDVPCVVEEISLPPVPETERANFPVTLVVVSFISTDYLWHSKSSEMWVMVDNFGGVEGFTYWTKHLTIGPLVCIHYPLAFWKDDELLMQARDGGTFVSYNLNSQKFRKLPIHGMVIPWATHAYLCSKSLVSIKRRKNGVDKGSHAYLYSKARKNS</sequence>
<dbReference type="AlphaFoldDB" id="W9RFR6"/>
<keyword evidence="2" id="KW-1185">Reference proteome</keyword>
<dbReference type="STRING" id="981085.W9RFR6"/>
<proteinExistence type="predicted"/>
<name>W9RFR6_9ROSA</name>
<dbReference type="Proteomes" id="UP000030645">
    <property type="component" value="Unassembled WGS sequence"/>
</dbReference>
<evidence type="ECO:0000313" key="1">
    <source>
        <dbReference type="EMBL" id="EXB53984.1"/>
    </source>
</evidence>
<organism evidence="1 2">
    <name type="scientific">Morus notabilis</name>
    <dbReference type="NCBI Taxonomy" id="981085"/>
    <lineage>
        <taxon>Eukaryota</taxon>
        <taxon>Viridiplantae</taxon>
        <taxon>Streptophyta</taxon>
        <taxon>Embryophyta</taxon>
        <taxon>Tracheophyta</taxon>
        <taxon>Spermatophyta</taxon>
        <taxon>Magnoliopsida</taxon>
        <taxon>eudicotyledons</taxon>
        <taxon>Gunneridae</taxon>
        <taxon>Pentapetalae</taxon>
        <taxon>rosids</taxon>
        <taxon>fabids</taxon>
        <taxon>Rosales</taxon>
        <taxon>Moraceae</taxon>
        <taxon>Moreae</taxon>
        <taxon>Morus</taxon>
    </lineage>
</organism>